<dbReference type="GO" id="GO:0036435">
    <property type="term" value="F:K48-linked polyubiquitin modification-dependent protein binding"/>
    <property type="evidence" value="ECO:0007669"/>
    <property type="project" value="TreeGrafter"/>
</dbReference>
<dbReference type="InterPro" id="IPR015940">
    <property type="entry name" value="UBA"/>
</dbReference>
<sequence>MSTSDLDQLVDMGFDKEKAELAVKKTGNLSGAIDWLDKNADKSIDDIKAEDAQAAEDKSAEDAAQAQSLVCNDCGKQMRGVAEAEFHATKSGHENFSESTEQIEPLTEEEKKQKLQDLREKLAAKRSIQSEQDKIDAKRNEQISRKKTKESEDIKEQLKAKEQIKEAEKKRKEKQDDIDAKKRIQARIAADKEERRLKTEREKAERAGRAPPPMPAVTGPTSSGPTTSKPASAYTETRIRFQTPTGNVMKTFPVDTTLFEVASAVADETGQDVESFTQTFPKKTFDKEYFNETLKDLKLVPSASLVVK</sequence>
<dbReference type="Gene3D" id="3.10.20.90">
    <property type="entry name" value="Phosphatidylinositol 3-kinase Catalytic Subunit, Chain A, domain 1"/>
    <property type="match status" value="1"/>
</dbReference>
<feature type="compositionally biased region" description="Low complexity" evidence="4">
    <location>
        <begin position="216"/>
        <end position="233"/>
    </location>
</feature>
<dbReference type="InterPro" id="IPR009060">
    <property type="entry name" value="UBA-like_sf"/>
</dbReference>
<feature type="compositionally biased region" description="Basic and acidic residues" evidence="4">
    <location>
        <begin position="131"/>
        <end position="182"/>
    </location>
</feature>
<dbReference type="GO" id="GO:0031397">
    <property type="term" value="P:negative regulation of protein ubiquitination"/>
    <property type="evidence" value="ECO:0007669"/>
    <property type="project" value="TreeGrafter"/>
</dbReference>
<dbReference type="SMART" id="SM00166">
    <property type="entry name" value="UBX"/>
    <property type="match status" value="1"/>
</dbReference>
<evidence type="ECO:0000259" key="5">
    <source>
        <dbReference type="PROSITE" id="PS50030"/>
    </source>
</evidence>
<keyword evidence="3" id="KW-0175">Coiled coil</keyword>
<protein>
    <recommendedName>
        <fullName evidence="5">UBA domain-containing protein</fullName>
    </recommendedName>
</protein>
<name>A0AAN7SZD8_9EURO</name>
<proteinExistence type="predicted"/>
<dbReference type="AlphaFoldDB" id="A0AAN7SZD8"/>
<dbReference type="Pfam" id="PF00789">
    <property type="entry name" value="UBX"/>
    <property type="match status" value="1"/>
</dbReference>
<feature type="domain" description="UBA" evidence="5">
    <location>
        <begin position="1"/>
        <end position="39"/>
    </location>
</feature>
<dbReference type="GO" id="GO:0005737">
    <property type="term" value="C:cytoplasm"/>
    <property type="evidence" value="ECO:0007669"/>
    <property type="project" value="UniProtKB-SubCell"/>
</dbReference>
<feature type="compositionally biased region" description="Basic and acidic residues" evidence="4">
    <location>
        <begin position="108"/>
        <end position="123"/>
    </location>
</feature>
<dbReference type="Pfam" id="PF00627">
    <property type="entry name" value="UBA"/>
    <property type="match status" value="1"/>
</dbReference>
<dbReference type="GO" id="GO:0005634">
    <property type="term" value="C:nucleus"/>
    <property type="evidence" value="ECO:0007669"/>
    <property type="project" value="TreeGrafter"/>
</dbReference>
<feature type="region of interest" description="Disordered" evidence="4">
    <location>
        <begin position="85"/>
        <end position="240"/>
    </location>
</feature>
<feature type="compositionally biased region" description="Basic and acidic residues" evidence="4">
    <location>
        <begin position="189"/>
        <end position="208"/>
    </location>
</feature>
<dbReference type="PROSITE" id="PS50030">
    <property type="entry name" value="UBA"/>
    <property type="match status" value="1"/>
</dbReference>
<evidence type="ECO:0000256" key="2">
    <source>
        <dbReference type="ARBA" id="ARBA00022490"/>
    </source>
</evidence>
<accession>A0AAN7SZD8</accession>
<dbReference type="SUPFAM" id="SSF54236">
    <property type="entry name" value="Ubiquitin-like"/>
    <property type="match status" value="1"/>
</dbReference>
<dbReference type="InterPro" id="IPR001012">
    <property type="entry name" value="UBX_dom"/>
</dbReference>
<evidence type="ECO:0000313" key="6">
    <source>
        <dbReference type="EMBL" id="KAK5085642.1"/>
    </source>
</evidence>
<dbReference type="InterPro" id="IPR057766">
    <property type="entry name" value="Znf-C2H2_OTU1-like_C"/>
</dbReference>
<dbReference type="SUPFAM" id="SSF46934">
    <property type="entry name" value="UBA-like"/>
    <property type="match status" value="1"/>
</dbReference>
<dbReference type="EMBL" id="JAVRRJ010000004">
    <property type="protein sequence ID" value="KAK5085642.1"/>
    <property type="molecule type" value="Genomic_DNA"/>
</dbReference>
<evidence type="ECO:0000313" key="7">
    <source>
        <dbReference type="Proteomes" id="UP001309876"/>
    </source>
</evidence>
<keyword evidence="7" id="KW-1185">Reference proteome</keyword>
<comment type="caution">
    <text evidence="6">The sequence shown here is derived from an EMBL/GenBank/DDBJ whole genome shotgun (WGS) entry which is preliminary data.</text>
</comment>
<dbReference type="PANTHER" id="PTHR46340:SF1">
    <property type="entry name" value="UBX DOMAIN-CONTAINING PROTEIN 1"/>
    <property type="match status" value="1"/>
</dbReference>
<feature type="compositionally biased region" description="Basic and acidic residues" evidence="4">
    <location>
        <begin position="85"/>
        <end position="96"/>
    </location>
</feature>
<organism evidence="6 7">
    <name type="scientific">Lithohypha guttulata</name>
    <dbReference type="NCBI Taxonomy" id="1690604"/>
    <lineage>
        <taxon>Eukaryota</taxon>
        <taxon>Fungi</taxon>
        <taxon>Dikarya</taxon>
        <taxon>Ascomycota</taxon>
        <taxon>Pezizomycotina</taxon>
        <taxon>Eurotiomycetes</taxon>
        <taxon>Chaetothyriomycetidae</taxon>
        <taxon>Chaetothyriales</taxon>
        <taxon>Trichomeriaceae</taxon>
        <taxon>Lithohypha</taxon>
    </lineage>
</organism>
<dbReference type="Pfam" id="PF24560">
    <property type="entry name" value="zf-C2H2_OTU1_C"/>
    <property type="match status" value="1"/>
</dbReference>
<comment type="subcellular location">
    <subcellularLocation>
        <location evidence="1">Cytoplasm</location>
    </subcellularLocation>
</comment>
<dbReference type="GO" id="GO:0032435">
    <property type="term" value="P:negative regulation of proteasomal ubiquitin-dependent protein catabolic process"/>
    <property type="evidence" value="ECO:0007669"/>
    <property type="project" value="TreeGrafter"/>
</dbReference>
<dbReference type="GO" id="GO:1903094">
    <property type="term" value="P:negative regulation of protein K48-linked deubiquitination"/>
    <property type="evidence" value="ECO:0007669"/>
    <property type="project" value="TreeGrafter"/>
</dbReference>
<keyword evidence="2" id="KW-0963">Cytoplasm</keyword>
<evidence type="ECO:0000256" key="3">
    <source>
        <dbReference type="ARBA" id="ARBA00023054"/>
    </source>
</evidence>
<evidence type="ECO:0000256" key="1">
    <source>
        <dbReference type="ARBA" id="ARBA00004496"/>
    </source>
</evidence>
<evidence type="ECO:0000256" key="4">
    <source>
        <dbReference type="SAM" id="MobiDB-lite"/>
    </source>
</evidence>
<reference evidence="6 7" key="1">
    <citation type="submission" date="2023-08" db="EMBL/GenBank/DDBJ databases">
        <title>Black Yeasts Isolated from many extreme environments.</title>
        <authorList>
            <person name="Coleine C."/>
            <person name="Stajich J.E."/>
            <person name="Selbmann L."/>
        </authorList>
    </citation>
    <scope>NUCLEOTIDE SEQUENCE [LARGE SCALE GENOMIC DNA]</scope>
    <source>
        <strain evidence="6 7">CCFEE 5910</strain>
    </source>
</reference>
<gene>
    <name evidence="6" type="ORF">LTR05_004929</name>
</gene>
<dbReference type="Gene3D" id="1.10.8.10">
    <property type="entry name" value="DNA helicase RuvA subunit, C-terminal domain"/>
    <property type="match status" value="1"/>
</dbReference>
<dbReference type="Proteomes" id="UP001309876">
    <property type="component" value="Unassembled WGS sequence"/>
</dbReference>
<dbReference type="InterPro" id="IPR029071">
    <property type="entry name" value="Ubiquitin-like_domsf"/>
</dbReference>
<dbReference type="PANTHER" id="PTHR46340">
    <property type="entry name" value="UBX DOMAIN-CONTAINING PROTEIN 1"/>
    <property type="match status" value="1"/>
</dbReference>